<dbReference type="Proteomes" id="UP000070133">
    <property type="component" value="Unassembled WGS sequence"/>
</dbReference>
<keyword evidence="4" id="KW-1185">Reference proteome</keyword>
<dbReference type="AlphaFoldDB" id="A0A139HPY1"/>
<feature type="signal peptide" evidence="2">
    <location>
        <begin position="1"/>
        <end position="19"/>
    </location>
</feature>
<feature type="chain" id="PRO_5007806696" evidence="2">
    <location>
        <begin position="20"/>
        <end position="149"/>
    </location>
</feature>
<feature type="region of interest" description="Disordered" evidence="1">
    <location>
        <begin position="78"/>
        <end position="100"/>
    </location>
</feature>
<keyword evidence="2" id="KW-0732">Signal</keyword>
<organism evidence="3 4">
    <name type="scientific">Pseudocercospora eumusae</name>
    <dbReference type="NCBI Taxonomy" id="321146"/>
    <lineage>
        <taxon>Eukaryota</taxon>
        <taxon>Fungi</taxon>
        <taxon>Dikarya</taxon>
        <taxon>Ascomycota</taxon>
        <taxon>Pezizomycotina</taxon>
        <taxon>Dothideomycetes</taxon>
        <taxon>Dothideomycetidae</taxon>
        <taxon>Mycosphaerellales</taxon>
        <taxon>Mycosphaerellaceae</taxon>
        <taxon>Pseudocercospora</taxon>
    </lineage>
</organism>
<evidence type="ECO:0000313" key="4">
    <source>
        <dbReference type="Proteomes" id="UP000070133"/>
    </source>
</evidence>
<comment type="caution">
    <text evidence="3">The sequence shown here is derived from an EMBL/GenBank/DDBJ whole genome shotgun (WGS) entry which is preliminary data.</text>
</comment>
<evidence type="ECO:0000256" key="2">
    <source>
        <dbReference type="SAM" id="SignalP"/>
    </source>
</evidence>
<protein>
    <submittedName>
        <fullName evidence="3">Uncharacterized protein</fullName>
    </submittedName>
</protein>
<dbReference type="EMBL" id="LFZN01000020">
    <property type="protein sequence ID" value="KXT04518.1"/>
    <property type="molecule type" value="Genomic_DNA"/>
</dbReference>
<evidence type="ECO:0000256" key="1">
    <source>
        <dbReference type="SAM" id="MobiDB-lite"/>
    </source>
</evidence>
<accession>A0A139HPY1</accession>
<proteinExistence type="predicted"/>
<reference evidence="3 4" key="1">
    <citation type="submission" date="2015-07" db="EMBL/GenBank/DDBJ databases">
        <title>Comparative genomics of the Sigatoka disease complex on banana suggests a link between parallel evolutionary changes in Pseudocercospora fijiensis and Pseudocercospora eumusae and increased virulence on the banana host.</title>
        <authorList>
            <person name="Chang T.-C."/>
            <person name="Salvucci A."/>
            <person name="Crous P.W."/>
            <person name="Stergiopoulos I."/>
        </authorList>
    </citation>
    <scope>NUCLEOTIDE SEQUENCE [LARGE SCALE GENOMIC DNA]</scope>
    <source>
        <strain evidence="3 4">CBS 114824</strain>
    </source>
</reference>
<name>A0A139HPY1_9PEZI</name>
<dbReference type="OrthoDB" id="2344312at2759"/>
<gene>
    <name evidence="3" type="ORF">AC578_8623</name>
</gene>
<sequence>MKFAFSAVILVSPSLTAQPSEPGPLFSTLSYTSVNLGAHLKFPRRILGQKLRDSHTLLTRLRHDFRIIVPVEKRKAQSNGPIPAYTRFQSSTQRAGAERENRSGIPAIIRTGDHQVYGASILEEMAESDLSAAGWRAVDEDPGMFAIVG</sequence>
<evidence type="ECO:0000313" key="3">
    <source>
        <dbReference type="EMBL" id="KXT04518.1"/>
    </source>
</evidence>